<protein>
    <submittedName>
        <fullName evidence="2">Uncharacterized protein</fullName>
    </submittedName>
</protein>
<reference evidence="2" key="2">
    <citation type="submission" date="2024-06" db="EMBL/GenBank/DDBJ databases">
        <authorList>
            <person name="Plum-Jensen L.E."/>
            <person name="Schramm A."/>
            <person name="Marshall I.P.G."/>
        </authorList>
    </citation>
    <scope>NUCLEOTIDE SEQUENCE</scope>
    <source>
        <strain evidence="2">Rat1</strain>
    </source>
</reference>
<proteinExistence type="predicted"/>
<accession>A0AAU8LVD6</accession>
<feature type="region of interest" description="Disordered" evidence="1">
    <location>
        <begin position="1"/>
        <end position="20"/>
    </location>
</feature>
<evidence type="ECO:0000256" key="1">
    <source>
        <dbReference type="SAM" id="MobiDB-lite"/>
    </source>
</evidence>
<dbReference type="AlphaFoldDB" id="A0AAU8LVD6"/>
<reference evidence="2" key="1">
    <citation type="journal article" date="2024" name="Syst. Appl. Microbiol.">
        <title>First single-strain enrichments of Electrothrix cable bacteria, description of E. aestuarii sp. nov. and E. rattekaaiensis sp. nov., and proposal of a cable bacteria taxonomy following the rules of the SeqCode.</title>
        <authorList>
            <person name="Plum-Jensen L.E."/>
            <person name="Schramm A."/>
            <person name="Marshall I.P.G."/>
        </authorList>
    </citation>
    <scope>NUCLEOTIDE SEQUENCE</scope>
    <source>
        <strain evidence="2">Rat1</strain>
    </source>
</reference>
<feature type="compositionally biased region" description="Polar residues" evidence="1">
    <location>
        <begin position="9"/>
        <end position="20"/>
    </location>
</feature>
<dbReference type="EMBL" id="CP159373">
    <property type="protein sequence ID" value="XCN72855.1"/>
    <property type="molecule type" value="Genomic_DNA"/>
</dbReference>
<dbReference type="KEGG" id="eaj:Q3M24_21640"/>
<evidence type="ECO:0000313" key="2">
    <source>
        <dbReference type="EMBL" id="XCN72855.1"/>
    </source>
</evidence>
<gene>
    <name evidence="2" type="ORF">Q3M24_21640</name>
</gene>
<name>A0AAU8LVD6_9BACT</name>
<sequence length="113" mass="13043">MLLAEQDRFSQQVKSAPAKQQSSKVVINSGELITEIAGGANLVEGKQTWEHAEEKKHDIEWMKKCCDAELRTMEKTGLAPAPYYFERVAILSRKEKNYQQEIDYCELYITMVR</sequence>
<organism evidence="2">
    <name type="scientific">Candidatus Electrothrix aestuarii</name>
    <dbReference type="NCBI Taxonomy" id="3062594"/>
    <lineage>
        <taxon>Bacteria</taxon>
        <taxon>Pseudomonadati</taxon>
        <taxon>Thermodesulfobacteriota</taxon>
        <taxon>Desulfobulbia</taxon>
        <taxon>Desulfobulbales</taxon>
        <taxon>Desulfobulbaceae</taxon>
        <taxon>Candidatus Electrothrix</taxon>
    </lineage>
</organism>